<dbReference type="InterPro" id="IPR036020">
    <property type="entry name" value="WW_dom_sf"/>
</dbReference>
<feature type="domain" description="WW" evidence="2">
    <location>
        <begin position="1443"/>
        <end position="1478"/>
    </location>
</feature>
<proteinExistence type="predicted"/>
<dbReference type="PROSITE" id="PS01159">
    <property type="entry name" value="WW_DOMAIN_1"/>
    <property type="match status" value="1"/>
</dbReference>
<name>A0A813EQ08_POLGL</name>
<dbReference type="Proteomes" id="UP000654075">
    <property type="component" value="Unassembled WGS sequence"/>
</dbReference>
<dbReference type="GO" id="GO:0071004">
    <property type="term" value="C:U2-type prespliceosome"/>
    <property type="evidence" value="ECO:0007669"/>
    <property type="project" value="TreeGrafter"/>
</dbReference>
<feature type="compositionally biased region" description="Basic and acidic residues" evidence="1">
    <location>
        <begin position="1545"/>
        <end position="1555"/>
    </location>
</feature>
<dbReference type="SMART" id="SM00456">
    <property type="entry name" value="WW"/>
    <property type="match status" value="3"/>
</dbReference>
<feature type="region of interest" description="Disordered" evidence="1">
    <location>
        <begin position="1359"/>
        <end position="1408"/>
    </location>
</feature>
<keyword evidence="4" id="KW-1185">Reference proteome</keyword>
<dbReference type="CDD" id="cd00201">
    <property type="entry name" value="WW"/>
    <property type="match status" value="3"/>
</dbReference>
<feature type="region of interest" description="Disordered" evidence="1">
    <location>
        <begin position="1492"/>
        <end position="1579"/>
    </location>
</feature>
<dbReference type="PANTHER" id="PTHR11864:SF0">
    <property type="entry name" value="PRP40 PRE-MRNA PROCESSING FACTOR 40 HOMOLOG A (YEAST)"/>
    <property type="match status" value="1"/>
</dbReference>
<feature type="non-terminal residue" evidence="3">
    <location>
        <position position="1885"/>
    </location>
</feature>
<protein>
    <recommendedName>
        <fullName evidence="2">WW domain-containing protein</fullName>
    </recommendedName>
</protein>
<evidence type="ECO:0000259" key="2">
    <source>
        <dbReference type="PROSITE" id="PS50020"/>
    </source>
</evidence>
<dbReference type="PROSITE" id="PS50020">
    <property type="entry name" value="WW_DOMAIN_2"/>
    <property type="match status" value="3"/>
</dbReference>
<feature type="compositionally biased region" description="Basic and acidic residues" evidence="1">
    <location>
        <begin position="1566"/>
        <end position="1577"/>
    </location>
</feature>
<dbReference type="GO" id="GO:0003723">
    <property type="term" value="F:RNA binding"/>
    <property type="evidence" value="ECO:0007669"/>
    <property type="project" value="TreeGrafter"/>
</dbReference>
<feature type="compositionally biased region" description="Acidic residues" evidence="1">
    <location>
        <begin position="1556"/>
        <end position="1565"/>
    </location>
</feature>
<feature type="region of interest" description="Disordered" evidence="1">
    <location>
        <begin position="1728"/>
        <end position="1762"/>
    </location>
</feature>
<reference evidence="3" key="1">
    <citation type="submission" date="2021-02" db="EMBL/GenBank/DDBJ databases">
        <authorList>
            <person name="Dougan E. K."/>
            <person name="Rhodes N."/>
            <person name="Thang M."/>
            <person name="Chan C."/>
        </authorList>
    </citation>
    <scope>NUCLEOTIDE SEQUENCE</scope>
</reference>
<dbReference type="Pfam" id="PF00397">
    <property type="entry name" value="WW"/>
    <property type="match status" value="1"/>
</dbReference>
<comment type="caution">
    <text evidence="3">The sequence shown here is derived from an EMBL/GenBank/DDBJ whole genome shotgun (WGS) entry which is preliminary data.</text>
</comment>
<feature type="domain" description="WW" evidence="2">
    <location>
        <begin position="1633"/>
        <end position="1666"/>
    </location>
</feature>
<dbReference type="GO" id="GO:0005685">
    <property type="term" value="C:U1 snRNP"/>
    <property type="evidence" value="ECO:0007669"/>
    <property type="project" value="TreeGrafter"/>
</dbReference>
<dbReference type="EMBL" id="CAJNNV010012250">
    <property type="protein sequence ID" value="CAE8600542.1"/>
    <property type="molecule type" value="Genomic_DNA"/>
</dbReference>
<accession>A0A813EQ08</accession>
<dbReference type="PANTHER" id="PTHR11864">
    <property type="entry name" value="PRE-MRNA-PROCESSING PROTEIN PRP40"/>
    <property type="match status" value="1"/>
</dbReference>
<dbReference type="InterPro" id="IPR001202">
    <property type="entry name" value="WW_dom"/>
</dbReference>
<sequence length="1885" mass="207715">MGNGRRWRHAKWTCLETRPDASLDLRQQTRLYDACKYIQLSLDAKSWCGDAPLAPIARSCEMRAIIESSEWCGLVSVRLGLVLTSVDGLMGSAEWTTEILPKSRIPTAAAVGVTEVHMSPQRIQGQPIPRLRLEVSTESDAEMIGFCTCNLTAPPLEDGTESRVLVSWYYGEIIGDIVPQLFSMTKVTNDESFSANILVLKMEGELMKPNAIWRFVARVSYAVHDEQQATQVPFTVRILPFQAPKAVAVGPSRINNDLCSFVIDARPSQLMEILYYSSNRRLDAGNAPEARLLQESIVMTTTRPLSEAKEQKLEFRWKVTQLAVGVDHAAEYTVVPASSMINEIAAQRTPELKISEAMLKEGLYVFTVFVSDAAIPGLESQASATVQIFRTEQPALTVIGPVGVLGPMDSATAKFQQIGFGMCPVPSASMDGPNPRASILLLRAPIGSPRRQLRAVAEVTIVISKKDMMGGNGNSLLMEGTAPPELLMPGYVYAYRLLLAEKDYASDLATFRTALIRAGIGDDAAPLQAAQRELAHEPTSIPSGIQVLDTDVFSIHSGPMAGTLDTMEPILRIGFAMQDLFRFQQIWVTDNPPLEFAYYYSEVPKDRAAAFQAELSNFFPDIGTDNRILDLVPPGSLVPLSDWSHDPTLATPLAEGMYVFEGRVRDAKGVESRKYAVVESVQAWQEEVVTSQDRLTLLDRYLKTSRQAILQVRALNRGAVSVVPVTAAVYGLPPLSEFNFKAMLDWNSSSTEPAPNRSQPIYGAPIVSRETRAEVVRYLHDIMSIFSDIVSALDAESLGAKPKVETRRLQDTNASLSNVTTPSHVEALSSAFSILASNIAPVLEPSLFVELGRLTADMLQRIRDARGDIRKAGNSPTELMTTISYLLAQTQPINKPREGVIVYNATEDVQARLSVEIVRATMLLGDVLGAITPVTAPPAQIRVAMPVGDYLNYKGGGDFVLTVASKTLNSIISEGVSTDPDYQSMERWMFPRIGITGLGAPGFMAQNWAGGADSPTPEYKESKCFGETEAFLERVQVLTVSWPINPFMYATGSLVGMNANVTLPYTVQLRSCGLPLVLSEQAGKVVLTFRLDPATVRDRRWGYADTIPYRVAWWEDIPGVGSQAERIRRWTTHGCKTEWVKSQEDMVQARCDRLPGITAGSVFVVELVPRPKYEVAPIPKANKNIHNVITYLMILFILRWTFLLVCAIHGDTKFWLTEKQNIKLLFLPAEFAWQDKARRGRLPLQEQAVYNPFSGAYWRQAGYVMKQRTLGLYCGYKALKGNELFYSAEVKELVGMRGGDRDGTYEHFVDSMNDKENAEKVSFAKEQRRGLQIAMAQMALPAPDDGFAGRRAAWPEAAALADSEGRWRSKSAGTERGMSDHGKGSKTSGGGSLRAASIGSGRHQAEAIQEVSGSNPVIGQGQTNQEAMTDAALQAAIFEGKVGQIPSDWEEYVSAEHGGRVFYVNGVTGVSSWEKPVLMADGSTQFEAESGEMINQPGRDPSKELPPLRGTSKKFGSLGRAVKAQRTLTAAPPEIEQAPNPSRSLKPDAMHRAAPPEDDEDDEDERTAVERESEVPAHRRLPLLRTEAVHRAPMPPDMFGHLNLYGLSSEDAPDSVREGVEASLAAAANSQETVLPVGWELHTNQEGREFFVNLRCAISQWEAPALPPHWEERASREGQVYYLSLFDGRTQWEWPQEHAQTSESRLAITLPPRATLAGMTPQGMAMMLTMPGSLQPPADQDEDDDPQLDVRSDDSTDIDVEGDPADQVDALQLLAVPPGGAGADEGDDEVLGAREEDKPIEKWGEDKLDKQWADVKAMMHTHKVAHDVRWETAKQLPGVREFVRPYELTSQTNNWDRQLDNVTLKMANIERQHKSLGVRAELKKE</sequence>
<gene>
    <name evidence="3" type="ORF">PGLA1383_LOCUS18861</name>
</gene>
<feature type="domain" description="WW" evidence="2">
    <location>
        <begin position="1664"/>
        <end position="1697"/>
    </location>
</feature>
<dbReference type="SUPFAM" id="SSF51045">
    <property type="entry name" value="WW domain"/>
    <property type="match status" value="3"/>
</dbReference>
<organism evidence="3 4">
    <name type="scientific">Polarella glacialis</name>
    <name type="common">Dinoflagellate</name>
    <dbReference type="NCBI Taxonomy" id="89957"/>
    <lineage>
        <taxon>Eukaryota</taxon>
        <taxon>Sar</taxon>
        <taxon>Alveolata</taxon>
        <taxon>Dinophyceae</taxon>
        <taxon>Suessiales</taxon>
        <taxon>Suessiaceae</taxon>
        <taxon>Polarella</taxon>
    </lineage>
</organism>
<evidence type="ECO:0000313" key="4">
    <source>
        <dbReference type="Proteomes" id="UP000654075"/>
    </source>
</evidence>
<dbReference type="InterPro" id="IPR039726">
    <property type="entry name" value="Prp40-like"/>
</dbReference>
<dbReference type="GO" id="GO:0045292">
    <property type="term" value="P:mRNA cis splicing, via spliceosome"/>
    <property type="evidence" value="ECO:0007669"/>
    <property type="project" value="InterPro"/>
</dbReference>
<dbReference type="Gene3D" id="2.20.70.10">
    <property type="match status" value="3"/>
</dbReference>
<evidence type="ECO:0000256" key="1">
    <source>
        <dbReference type="SAM" id="MobiDB-lite"/>
    </source>
</evidence>
<dbReference type="OrthoDB" id="428658at2759"/>
<evidence type="ECO:0000313" key="3">
    <source>
        <dbReference type="EMBL" id="CAE8600542.1"/>
    </source>
</evidence>